<reference evidence="4 5" key="1">
    <citation type="submission" date="2019-09" db="EMBL/GenBank/DDBJ databases">
        <title>Taxonomy of Antarctic Massilia spp.: description of Massilia rubra sp. nov., Massilia aquatica sp. nov., Massilia mucilaginosa sp. nov., Massilia frigida sp. nov. isolated from streams, lakes and regoliths.</title>
        <authorList>
            <person name="Holochova P."/>
            <person name="Sedlacek I."/>
            <person name="Kralova S."/>
            <person name="Maslanova I."/>
            <person name="Busse H.-J."/>
            <person name="Stankova E."/>
            <person name="Vrbovska V."/>
            <person name="Kovarovic V."/>
            <person name="Bartak M."/>
            <person name="Svec P."/>
            <person name="Pantucek R."/>
        </authorList>
    </citation>
    <scope>NUCLEOTIDE SEQUENCE [LARGE SCALE GENOMIC DNA]</scope>
    <source>
        <strain evidence="4 5">CCM 8692</strain>
    </source>
</reference>
<dbReference type="RefSeq" id="WP_167228182.1">
    <property type="nucleotide sequence ID" value="NZ_VUYU01000016.1"/>
</dbReference>
<evidence type="ECO:0000256" key="1">
    <source>
        <dbReference type="SAM" id="Coils"/>
    </source>
</evidence>
<dbReference type="Pfam" id="PF05569">
    <property type="entry name" value="Peptidase_M56"/>
    <property type="match status" value="1"/>
</dbReference>
<keyword evidence="1" id="KW-0175">Coiled coil</keyword>
<dbReference type="Proteomes" id="UP000785613">
    <property type="component" value="Unassembled WGS sequence"/>
</dbReference>
<gene>
    <name evidence="4" type="ORF">F0185_22145</name>
</gene>
<feature type="transmembrane region" description="Helical" evidence="2">
    <location>
        <begin position="44"/>
        <end position="62"/>
    </location>
</feature>
<evidence type="ECO:0000259" key="3">
    <source>
        <dbReference type="Pfam" id="PF05569"/>
    </source>
</evidence>
<keyword evidence="4" id="KW-0645">Protease</keyword>
<protein>
    <submittedName>
        <fullName evidence="4">M48 family metalloprotease</fullName>
    </submittedName>
</protein>
<dbReference type="PANTHER" id="PTHR34978">
    <property type="entry name" value="POSSIBLE SENSOR-TRANSDUCER PROTEIN BLAR"/>
    <property type="match status" value="1"/>
</dbReference>
<keyword evidence="5" id="KW-1185">Reference proteome</keyword>
<keyword evidence="2" id="KW-1133">Transmembrane helix</keyword>
<feature type="coiled-coil region" evidence="1">
    <location>
        <begin position="540"/>
        <end position="567"/>
    </location>
</feature>
<dbReference type="Gene3D" id="3.30.2010.10">
    <property type="entry name" value="Metalloproteases ('zincins'), catalytic domain"/>
    <property type="match status" value="1"/>
</dbReference>
<feature type="transmembrane region" description="Helical" evidence="2">
    <location>
        <begin position="12"/>
        <end position="37"/>
    </location>
</feature>
<comment type="caution">
    <text evidence="4">The sequence shown here is derived from an EMBL/GenBank/DDBJ whole genome shotgun (WGS) entry which is preliminary data.</text>
</comment>
<evidence type="ECO:0000313" key="5">
    <source>
        <dbReference type="Proteomes" id="UP000785613"/>
    </source>
</evidence>
<sequence>MNAMLAVIVPSLGWALLDFVWQGLLIGCLAAIGMGLLRGARPQLRYAVGCAALLLCAALPLAGTVQRMLDAQAAATTILPLRAIAMPAGEADAPLLAAQVASWEPVLQQRLPLLMFFWSCGAGLLALRLMLGLAWVRRRSQPGRYLRDAAWQARVDRLALRFGVARKVALGLVHDLPGPVTAGWWRPVILVPASLVSGMPPDLLEALLAHEMAHIKRFDYLVNLIQSAIEMVLFYHPAVWWLSHRVRIEREQIADDLAASMLGEPRRLALALSELDQFQFSTPQLAHGAHGGNLMSRIKRLVRPDTEPLNWKMALPILGLSAACAAFYANAQTAPPAPATAVRAGSAPAVPPAPPAPPAIPALRAAVAVPAAPPAPPLPPAPPAPPRLPLSITKGPGEMSYALVQGPERKGMLSGDSRDVDDIAAAKHTVQGDFLWFRQGDQAYVVQDPALIARVSAAYAPLKRLGAQMEVHGKEMEKHGKVVEQLGREMERKAGADQPEHAETRRIAGLIAALAPQQARLQREIVQLERQIDDAGGPTRAQLSARRDQLNVKLSDIERQLDVQHAQLERQHGRIEQARAPLDAIGEQMKEAGKPMDALGKKMNVLGREMDQHGKAAERVMREVLRDAVARGLARPVPGPRAPGLAMLT</sequence>
<organism evidence="4 5">
    <name type="scientific">Massilia rubra</name>
    <dbReference type="NCBI Taxonomy" id="2607910"/>
    <lineage>
        <taxon>Bacteria</taxon>
        <taxon>Pseudomonadati</taxon>
        <taxon>Pseudomonadota</taxon>
        <taxon>Betaproteobacteria</taxon>
        <taxon>Burkholderiales</taxon>
        <taxon>Oxalobacteraceae</taxon>
        <taxon>Telluria group</taxon>
        <taxon>Massilia</taxon>
    </lineage>
</organism>
<name>A0ABX0LPE9_9BURK</name>
<keyword evidence="2" id="KW-0472">Membrane</keyword>
<keyword evidence="2" id="KW-0812">Transmembrane</keyword>
<dbReference type="GO" id="GO:0008237">
    <property type="term" value="F:metallopeptidase activity"/>
    <property type="evidence" value="ECO:0007669"/>
    <property type="project" value="UniProtKB-KW"/>
</dbReference>
<accession>A0ABX0LPE9</accession>
<proteinExistence type="predicted"/>
<keyword evidence="4" id="KW-0482">Metalloprotease</keyword>
<dbReference type="CDD" id="cd07341">
    <property type="entry name" value="M56_BlaR1_MecR1_like"/>
    <property type="match status" value="1"/>
</dbReference>
<feature type="transmembrane region" description="Helical" evidence="2">
    <location>
        <begin position="113"/>
        <end position="136"/>
    </location>
</feature>
<dbReference type="InterPro" id="IPR008756">
    <property type="entry name" value="Peptidase_M56"/>
</dbReference>
<dbReference type="InterPro" id="IPR052173">
    <property type="entry name" value="Beta-lactam_resp_regulator"/>
</dbReference>
<keyword evidence="4" id="KW-0378">Hydrolase</keyword>
<dbReference type="EMBL" id="VUYU01000016">
    <property type="protein sequence ID" value="NHZ36275.1"/>
    <property type="molecule type" value="Genomic_DNA"/>
</dbReference>
<dbReference type="PANTHER" id="PTHR34978:SF3">
    <property type="entry name" value="SLR0241 PROTEIN"/>
    <property type="match status" value="1"/>
</dbReference>
<evidence type="ECO:0000313" key="4">
    <source>
        <dbReference type="EMBL" id="NHZ36275.1"/>
    </source>
</evidence>
<evidence type="ECO:0000256" key="2">
    <source>
        <dbReference type="SAM" id="Phobius"/>
    </source>
</evidence>
<feature type="domain" description="Peptidase M56" evidence="3">
    <location>
        <begin position="66"/>
        <end position="260"/>
    </location>
</feature>
<feature type="transmembrane region" description="Helical" evidence="2">
    <location>
        <begin position="220"/>
        <end position="242"/>
    </location>
</feature>